<feature type="domain" description="Fibrinogen C-terminal" evidence="3">
    <location>
        <begin position="116"/>
        <end position="340"/>
    </location>
</feature>
<dbReference type="NCBIfam" id="NF040941">
    <property type="entry name" value="GGGWT_bact"/>
    <property type="match status" value="1"/>
</dbReference>
<dbReference type="InterPro" id="IPR050373">
    <property type="entry name" value="Fibrinogen_C-term_domain"/>
</dbReference>
<evidence type="ECO:0000259" key="3">
    <source>
        <dbReference type="PROSITE" id="PS51406"/>
    </source>
</evidence>
<feature type="chain" id="PRO_5004324117" evidence="2">
    <location>
        <begin position="21"/>
        <end position="341"/>
    </location>
</feature>
<reference evidence="4" key="1">
    <citation type="journal article" date="2001" name="J. Biol. Chem.">
        <title>Cloning and characterization of novel ficolins from the solitary ascidian, Halocynthia roretzi.</title>
        <authorList>
            <person name="Kenjo A."/>
            <person name="Takahashi M."/>
            <person name="Matsushita M."/>
            <person name="Endo Y."/>
            <person name="Nakata M."/>
            <person name="Mizuochi T."/>
            <person name="Fujita T."/>
        </authorList>
    </citation>
    <scope>NUCLEOTIDE SEQUENCE</scope>
</reference>
<dbReference type="Pfam" id="PF00147">
    <property type="entry name" value="Fibrinogen_C"/>
    <property type="match status" value="1"/>
</dbReference>
<dbReference type="AlphaFoldDB" id="Q966W1"/>
<keyword evidence="2" id="KW-0732">Signal</keyword>
<dbReference type="EMBL" id="AB049622">
    <property type="protein sequence ID" value="BAB60707.1"/>
    <property type="molecule type" value="mRNA"/>
</dbReference>
<name>Q966W1_HALRO</name>
<keyword evidence="1" id="KW-1015">Disulfide bond</keyword>
<sequence length="341" mass="38851">MKLLAFLWLAALLQRTVVKANSSCHSMQLALNLICNTGDQNAETQQQIVEGKRGKAGPQGPPGKVNYTLVDENIKERYRAFEQRFSLESERQIGMHSTEIKLLKNKITELESRWQKRFNSLLTGCEKVSKYGALSWNGTGGIFNIYPDNPQESIEVYCDLTSDGGGWIVFQRRMDGSVDFYRGWNEYVNGFGENDKEFWLGLETIHQLTKNGNYELRVDIGDWEGERRYAQYGTFSISGSNDNYRLTVGDYSGTAGDSLIGHHNGQQFSTKDQDNDGNSGNCAVSYTGAWWYQSCYNSNLNGVYHVGGTGANDKNIAWWQWKNTHNYSYKFTEIKFRKKQN</sequence>
<dbReference type="InterPro" id="IPR014716">
    <property type="entry name" value="Fibrinogen_a/b/g_C_1"/>
</dbReference>
<dbReference type="InterPro" id="IPR036056">
    <property type="entry name" value="Fibrinogen-like_C"/>
</dbReference>
<dbReference type="PROSITE" id="PS00514">
    <property type="entry name" value="FIBRINOGEN_C_1"/>
    <property type="match status" value="1"/>
</dbReference>
<protein>
    <submittedName>
        <fullName evidence="4">Ficolin 4</fullName>
    </submittedName>
</protein>
<dbReference type="GO" id="GO:0005615">
    <property type="term" value="C:extracellular space"/>
    <property type="evidence" value="ECO:0007669"/>
    <property type="project" value="TreeGrafter"/>
</dbReference>
<gene>
    <name evidence="4" type="primary">AsFCN4</name>
</gene>
<dbReference type="SUPFAM" id="SSF56496">
    <property type="entry name" value="Fibrinogen C-terminal domain-like"/>
    <property type="match status" value="1"/>
</dbReference>
<organism evidence="4">
    <name type="scientific">Halocynthia roretzi</name>
    <name type="common">Sea squirt</name>
    <name type="synonym">Cynthia roretzi</name>
    <dbReference type="NCBI Taxonomy" id="7729"/>
    <lineage>
        <taxon>Eukaryota</taxon>
        <taxon>Metazoa</taxon>
        <taxon>Chordata</taxon>
        <taxon>Tunicata</taxon>
        <taxon>Ascidiacea</taxon>
        <taxon>Stolidobranchia</taxon>
        <taxon>Pyuridae</taxon>
        <taxon>Halocynthia</taxon>
    </lineage>
</organism>
<dbReference type="SMART" id="SM00186">
    <property type="entry name" value="FBG"/>
    <property type="match status" value="1"/>
</dbReference>
<feature type="signal peptide" evidence="2">
    <location>
        <begin position="1"/>
        <end position="20"/>
    </location>
</feature>
<evidence type="ECO:0000313" key="4">
    <source>
        <dbReference type="EMBL" id="BAB60707.1"/>
    </source>
</evidence>
<dbReference type="PANTHER" id="PTHR19143">
    <property type="entry name" value="FIBRINOGEN/TENASCIN/ANGIOPOEITIN"/>
    <property type="match status" value="1"/>
</dbReference>
<dbReference type="PANTHER" id="PTHR19143:SF444">
    <property type="entry name" value="PROTEIN SCABROUS"/>
    <property type="match status" value="1"/>
</dbReference>
<dbReference type="InterPro" id="IPR020837">
    <property type="entry name" value="Fibrinogen_CS"/>
</dbReference>
<evidence type="ECO:0000256" key="2">
    <source>
        <dbReference type="SAM" id="SignalP"/>
    </source>
</evidence>
<dbReference type="FunFam" id="3.90.215.10:FF:000001">
    <property type="entry name" value="Tenascin isoform 1"/>
    <property type="match status" value="1"/>
</dbReference>
<proteinExistence type="evidence at transcript level"/>
<dbReference type="CDD" id="cd00087">
    <property type="entry name" value="FReD"/>
    <property type="match status" value="1"/>
</dbReference>
<accession>Q966W1</accession>
<evidence type="ECO:0000256" key="1">
    <source>
        <dbReference type="ARBA" id="ARBA00023157"/>
    </source>
</evidence>
<dbReference type="Gene3D" id="3.90.215.10">
    <property type="entry name" value="Gamma Fibrinogen, chain A, domain 1"/>
    <property type="match status" value="1"/>
</dbReference>
<dbReference type="PROSITE" id="PS51406">
    <property type="entry name" value="FIBRINOGEN_C_2"/>
    <property type="match status" value="1"/>
</dbReference>
<dbReference type="InterPro" id="IPR002181">
    <property type="entry name" value="Fibrinogen_a/b/g_C_dom"/>
</dbReference>